<evidence type="ECO:0000256" key="4">
    <source>
        <dbReference type="ARBA" id="ARBA00022989"/>
    </source>
</evidence>
<dbReference type="PANTHER" id="PTHR30287">
    <property type="entry name" value="MEMBRANE COMPONENT OF PREDICTED ABC SUPERFAMILY METABOLITE UPTAKE TRANSPORTER"/>
    <property type="match status" value="1"/>
</dbReference>
<reference evidence="9 10" key="1">
    <citation type="submission" date="2023-03" db="EMBL/GenBank/DDBJ databases">
        <title>Draft genome sequence of Streptomyces sp. RB6PN23 isolated from peat swamp forest in Thailand.</title>
        <authorList>
            <person name="Klaysubun C."/>
            <person name="Duangmal K."/>
        </authorList>
    </citation>
    <scope>NUCLEOTIDE SEQUENCE [LARGE SCALE GENOMIC DNA]</scope>
    <source>
        <strain evidence="9 10">RB6PN23</strain>
    </source>
</reference>
<keyword evidence="5 7" id="KW-0472">Membrane</keyword>
<feature type="domain" description="ABC3 transporter permease C-terminal" evidence="8">
    <location>
        <begin position="213"/>
        <end position="326"/>
    </location>
</feature>
<evidence type="ECO:0000313" key="9">
    <source>
        <dbReference type="EMBL" id="MDF3292071.1"/>
    </source>
</evidence>
<feature type="domain" description="ABC3 transporter permease C-terminal" evidence="8">
    <location>
        <begin position="668"/>
        <end position="771"/>
    </location>
</feature>
<dbReference type="Proteomes" id="UP001216579">
    <property type="component" value="Unassembled WGS sequence"/>
</dbReference>
<feature type="transmembrane region" description="Helical" evidence="7">
    <location>
        <begin position="719"/>
        <end position="738"/>
    </location>
</feature>
<dbReference type="InterPro" id="IPR038766">
    <property type="entry name" value="Membrane_comp_ABC_pdt"/>
</dbReference>
<sequence>MTAAPHTSRTSRTSLRTWARDLALGARFAAGSGTEGWTRTLLTAVGVALGVMLLLVAAAVPAMLNNRTDRSYAKEAAYPAGGTRPAANTLLVKDANTTFRQDRISGSLLQPEGPNAPVPPGVPRLPGPNEMVVSPGLAKLLNAPDNDLLRQRLPYRVVGTIGYQGLTGPDDLSYYAGTRSLSGDTDGSFRIDHFGLKRESSPLNPILLLLVVMIFVVLLMPVMVFIGTAVRFGGERRDRRLAALRLVGADVPMARRIAAGEALFGSLIGLVAGGGLFLVVRQFVGSFSMMGVGVFPSDVTPSAALVALIALAVPAAAVAVTLFALRGVTIEPLGVVRAATPRARRLWWRLVLPVLGLALLFPLIGRVGMRGSVNQYQIAAGTVLLLVGLASTLPWLVEAVVRRFQGGPLPWQLATRRLQLSSGTAARMVSGITVAVAGAIALQTLFAGAEHYFTSSTGQDPDRAQIIARVHVRDGTRAQRVITAFRTTQGVRSALGTTEAMAAGDSSNDRRVPVTVADCTTLREIAQVGDCAPDSVFVVKEPDSDPSAQYAMPGKRLDLNVPDIGAPRPGGPRPWTIPADARIVQPRQDAAGMQHYGVLATPGALSVSELASPLASVAMTLDPNDPEAADRVRNTGTRLDPSDPTMMLTSTSQDRTFSSIRRGLLAGATATLLVIGASMLVSTLEQLRERKRLLAVLVAFGTRRGTLALSVLWQAAVPVVIGLGLALVGGLGLGTVLLKMVKAPVRFDWAGVAGMTGAGAAVVLLVTVLSLPPLWRMMRPEGLRTE</sequence>
<dbReference type="InterPro" id="IPR003838">
    <property type="entry name" value="ABC3_permease_C"/>
</dbReference>
<keyword evidence="2" id="KW-1003">Cell membrane</keyword>
<feature type="transmembrane region" description="Helical" evidence="7">
    <location>
        <begin position="206"/>
        <end position="230"/>
    </location>
</feature>
<evidence type="ECO:0000256" key="6">
    <source>
        <dbReference type="SAM" id="MobiDB-lite"/>
    </source>
</evidence>
<dbReference type="Pfam" id="PF02687">
    <property type="entry name" value="FtsX"/>
    <property type="match status" value="2"/>
</dbReference>
<comment type="subcellular location">
    <subcellularLocation>
        <location evidence="1">Cell membrane</location>
        <topology evidence="1">Multi-pass membrane protein</topology>
    </subcellularLocation>
</comment>
<accession>A0ABT5ZQZ4</accession>
<feature type="transmembrane region" description="Helical" evidence="7">
    <location>
        <begin position="346"/>
        <end position="364"/>
    </location>
</feature>
<dbReference type="RefSeq" id="WP_276095178.1">
    <property type="nucleotide sequence ID" value="NZ_JARJBC010000015.1"/>
</dbReference>
<feature type="transmembrane region" description="Helical" evidence="7">
    <location>
        <begin position="425"/>
        <end position="446"/>
    </location>
</feature>
<keyword evidence="4 7" id="KW-1133">Transmembrane helix</keyword>
<feature type="region of interest" description="Disordered" evidence="6">
    <location>
        <begin position="622"/>
        <end position="646"/>
    </location>
</feature>
<dbReference type="PANTHER" id="PTHR30287:SF1">
    <property type="entry name" value="INNER MEMBRANE PROTEIN"/>
    <property type="match status" value="1"/>
</dbReference>
<name>A0ABT5ZQZ4_9ACTN</name>
<feature type="transmembrane region" description="Helical" evidence="7">
    <location>
        <begin position="262"/>
        <end position="284"/>
    </location>
</feature>
<evidence type="ECO:0000256" key="3">
    <source>
        <dbReference type="ARBA" id="ARBA00022692"/>
    </source>
</evidence>
<organism evidence="9 10">
    <name type="scientific">Streptomyces silvisoli</name>
    <dbReference type="NCBI Taxonomy" id="3034235"/>
    <lineage>
        <taxon>Bacteria</taxon>
        <taxon>Bacillati</taxon>
        <taxon>Actinomycetota</taxon>
        <taxon>Actinomycetes</taxon>
        <taxon>Kitasatosporales</taxon>
        <taxon>Streptomycetaceae</taxon>
        <taxon>Streptomyces</taxon>
    </lineage>
</organism>
<keyword evidence="10" id="KW-1185">Reference proteome</keyword>
<dbReference type="EMBL" id="JARJBC010000015">
    <property type="protein sequence ID" value="MDF3292071.1"/>
    <property type="molecule type" value="Genomic_DNA"/>
</dbReference>
<feature type="transmembrane region" description="Helical" evidence="7">
    <location>
        <begin position="750"/>
        <end position="771"/>
    </location>
</feature>
<gene>
    <name evidence="9" type="ORF">P3G67_23140</name>
</gene>
<evidence type="ECO:0000259" key="8">
    <source>
        <dbReference type="Pfam" id="PF02687"/>
    </source>
</evidence>
<feature type="transmembrane region" description="Helical" evidence="7">
    <location>
        <begin position="376"/>
        <end position="397"/>
    </location>
</feature>
<protein>
    <submittedName>
        <fullName evidence="9">ABC transporter permease</fullName>
    </submittedName>
</protein>
<feature type="transmembrane region" description="Helical" evidence="7">
    <location>
        <begin position="304"/>
        <end position="325"/>
    </location>
</feature>
<proteinExistence type="predicted"/>
<feature type="transmembrane region" description="Helical" evidence="7">
    <location>
        <begin position="663"/>
        <end position="681"/>
    </location>
</feature>
<feature type="transmembrane region" description="Helical" evidence="7">
    <location>
        <begin position="41"/>
        <end position="64"/>
    </location>
</feature>
<evidence type="ECO:0000256" key="7">
    <source>
        <dbReference type="SAM" id="Phobius"/>
    </source>
</evidence>
<comment type="caution">
    <text evidence="9">The sequence shown here is derived from an EMBL/GenBank/DDBJ whole genome shotgun (WGS) entry which is preliminary data.</text>
</comment>
<evidence type="ECO:0000313" key="10">
    <source>
        <dbReference type="Proteomes" id="UP001216579"/>
    </source>
</evidence>
<keyword evidence="3 7" id="KW-0812">Transmembrane</keyword>
<evidence type="ECO:0000256" key="1">
    <source>
        <dbReference type="ARBA" id="ARBA00004651"/>
    </source>
</evidence>
<evidence type="ECO:0000256" key="2">
    <source>
        <dbReference type="ARBA" id="ARBA00022475"/>
    </source>
</evidence>
<evidence type="ECO:0000256" key="5">
    <source>
        <dbReference type="ARBA" id="ARBA00023136"/>
    </source>
</evidence>